<accession>A0ABV7U877</accession>
<dbReference type="PANTHER" id="PTHR33755:SF6">
    <property type="entry name" value="PLASMID STABILIZATION SYSTEM PROTEIN"/>
    <property type="match status" value="1"/>
</dbReference>
<dbReference type="InterPro" id="IPR035093">
    <property type="entry name" value="RelE/ParE_toxin_dom_sf"/>
</dbReference>
<reference evidence="4" key="1">
    <citation type="journal article" date="2019" name="Int. J. Syst. Evol. Microbiol.">
        <title>The Global Catalogue of Microorganisms (GCM) 10K type strain sequencing project: providing services to taxonomists for standard genome sequencing and annotation.</title>
        <authorList>
            <consortium name="The Broad Institute Genomics Platform"/>
            <consortium name="The Broad Institute Genome Sequencing Center for Infectious Disease"/>
            <person name="Wu L."/>
            <person name="Ma J."/>
        </authorList>
    </citation>
    <scope>NUCLEOTIDE SEQUENCE [LARGE SCALE GENOMIC DNA]</scope>
    <source>
        <strain evidence="4">KCTC 42473</strain>
    </source>
</reference>
<keyword evidence="2" id="KW-1277">Toxin-antitoxin system</keyword>
<evidence type="ECO:0000256" key="2">
    <source>
        <dbReference type="ARBA" id="ARBA00022649"/>
    </source>
</evidence>
<dbReference type="EMBL" id="JBHRXY010000019">
    <property type="protein sequence ID" value="MFC3631064.1"/>
    <property type="molecule type" value="Genomic_DNA"/>
</dbReference>
<sequence length="105" mass="11971">MAARHGMIVEITATAEADLEGIGDYIARDNPARAVTFIRELYQCCMDLAEMPLAWPIVPRHERHGIRRRVHGRYLIFYRVTPERITVLHVVNGAMDIEAILFPDG</sequence>
<proteinExistence type="inferred from homology"/>
<evidence type="ECO:0000313" key="3">
    <source>
        <dbReference type="EMBL" id="MFC3631064.1"/>
    </source>
</evidence>
<dbReference type="Gene3D" id="3.30.2310.20">
    <property type="entry name" value="RelE-like"/>
    <property type="match status" value="1"/>
</dbReference>
<dbReference type="Proteomes" id="UP001595539">
    <property type="component" value="Unassembled WGS sequence"/>
</dbReference>
<dbReference type="RefSeq" id="WP_265501426.1">
    <property type="nucleotide sequence ID" value="NZ_JBHRXY010000019.1"/>
</dbReference>
<protein>
    <submittedName>
        <fullName evidence="3">Type II toxin-antitoxin system RelE/ParE family toxin</fullName>
    </submittedName>
</protein>
<evidence type="ECO:0000256" key="1">
    <source>
        <dbReference type="ARBA" id="ARBA00006226"/>
    </source>
</evidence>
<dbReference type="InterPro" id="IPR007712">
    <property type="entry name" value="RelE/ParE_toxin"/>
</dbReference>
<dbReference type="Pfam" id="PF05016">
    <property type="entry name" value="ParE_toxin"/>
    <property type="match status" value="1"/>
</dbReference>
<evidence type="ECO:0000313" key="4">
    <source>
        <dbReference type="Proteomes" id="UP001595539"/>
    </source>
</evidence>
<comment type="similarity">
    <text evidence="1">Belongs to the RelE toxin family.</text>
</comment>
<dbReference type="PANTHER" id="PTHR33755">
    <property type="entry name" value="TOXIN PARE1-RELATED"/>
    <property type="match status" value="1"/>
</dbReference>
<organism evidence="3 4">
    <name type="scientific">Paracoccus angustae</name>
    <dbReference type="NCBI Taxonomy" id="1671480"/>
    <lineage>
        <taxon>Bacteria</taxon>
        <taxon>Pseudomonadati</taxon>
        <taxon>Pseudomonadota</taxon>
        <taxon>Alphaproteobacteria</taxon>
        <taxon>Rhodobacterales</taxon>
        <taxon>Paracoccaceae</taxon>
        <taxon>Paracoccus</taxon>
    </lineage>
</organism>
<gene>
    <name evidence="3" type="ORF">ACFOM8_16605</name>
</gene>
<comment type="caution">
    <text evidence="3">The sequence shown here is derived from an EMBL/GenBank/DDBJ whole genome shotgun (WGS) entry which is preliminary data.</text>
</comment>
<keyword evidence="4" id="KW-1185">Reference proteome</keyword>
<dbReference type="InterPro" id="IPR051803">
    <property type="entry name" value="TA_system_RelE-like_toxin"/>
</dbReference>
<name>A0ABV7U877_9RHOB</name>